<evidence type="ECO:0000256" key="7">
    <source>
        <dbReference type="RuleBase" id="RU362065"/>
    </source>
</evidence>
<feature type="domain" description="Flagellar hook-associated protein FlgK helical" evidence="11">
    <location>
        <begin position="103"/>
        <end position="356"/>
    </location>
</feature>
<evidence type="ECO:0000256" key="3">
    <source>
        <dbReference type="ARBA" id="ARBA00009677"/>
    </source>
</evidence>
<evidence type="ECO:0000313" key="12">
    <source>
        <dbReference type="EMBL" id="SHE70559.1"/>
    </source>
</evidence>
<dbReference type="SUPFAM" id="SSF64518">
    <property type="entry name" value="Phase 1 flagellin"/>
    <property type="match status" value="1"/>
</dbReference>
<evidence type="ECO:0000259" key="11">
    <source>
        <dbReference type="Pfam" id="PF22638"/>
    </source>
</evidence>
<dbReference type="InterPro" id="IPR053927">
    <property type="entry name" value="FlgK_helical"/>
</dbReference>
<comment type="subcellular location">
    <subcellularLocation>
        <location evidence="1 7">Bacterial flagellum</location>
    </subcellularLocation>
    <subcellularLocation>
        <location evidence="2 7">Secreted</location>
    </subcellularLocation>
</comment>
<dbReference type="InterPro" id="IPR010930">
    <property type="entry name" value="Flg_bb/hook_C_dom"/>
</dbReference>
<dbReference type="NCBIfam" id="TIGR02492">
    <property type="entry name" value="flgK_ends"/>
    <property type="match status" value="1"/>
</dbReference>
<keyword evidence="12" id="KW-0969">Cilium</keyword>
<evidence type="ECO:0000256" key="8">
    <source>
        <dbReference type="SAM" id="Coils"/>
    </source>
</evidence>
<dbReference type="InterPro" id="IPR001444">
    <property type="entry name" value="Flag_bb_rod_N"/>
</dbReference>
<keyword evidence="6 7" id="KW-0975">Bacterial flagellum</keyword>
<dbReference type="Gene3D" id="1.20.58.90">
    <property type="match status" value="1"/>
</dbReference>
<dbReference type="RefSeq" id="WP_073163247.1">
    <property type="nucleotide sequence ID" value="NZ_FQUW01000008.1"/>
</dbReference>
<keyword evidence="8" id="KW-0175">Coiled coil</keyword>
<feature type="coiled-coil region" evidence="8">
    <location>
        <begin position="186"/>
        <end position="213"/>
    </location>
</feature>
<evidence type="ECO:0000259" key="10">
    <source>
        <dbReference type="Pfam" id="PF06429"/>
    </source>
</evidence>
<dbReference type="GO" id="GO:0005576">
    <property type="term" value="C:extracellular region"/>
    <property type="evidence" value="ECO:0007669"/>
    <property type="project" value="UniProtKB-SubCell"/>
</dbReference>
<dbReference type="Pfam" id="PF00460">
    <property type="entry name" value="Flg_bb_rod"/>
    <property type="match status" value="1"/>
</dbReference>
<keyword evidence="12" id="KW-0282">Flagellum</keyword>
<evidence type="ECO:0000313" key="13">
    <source>
        <dbReference type="Proteomes" id="UP000184196"/>
    </source>
</evidence>
<protein>
    <recommendedName>
        <fullName evidence="4 7">Flagellar hook-associated protein 1</fullName>
        <shortName evidence="7">HAP1</shortName>
    </recommendedName>
</protein>
<dbReference type="OrthoDB" id="9802553at2"/>
<gene>
    <name evidence="7" type="primary">flgK</name>
    <name evidence="12" type="ORF">SAMN02745218_00701</name>
</gene>
<evidence type="ECO:0000256" key="5">
    <source>
        <dbReference type="ARBA" id="ARBA00022525"/>
    </source>
</evidence>
<name>A0A1M4VNM4_9FIRM</name>
<dbReference type="GO" id="GO:0044780">
    <property type="term" value="P:bacterial-type flagellum assembly"/>
    <property type="evidence" value="ECO:0007669"/>
    <property type="project" value="InterPro"/>
</dbReference>
<reference evidence="13" key="1">
    <citation type="submission" date="2016-11" db="EMBL/GenBank/DDBJ databases">
        <authorList>
            <person name="Varghese N."/>
            <person name="Submissions S."/>
        </authorList>
    </citation>
    <scope>NUCLEOTIDE SEQUENCE [LARGE SCALE GENOMIC DNA]</scope>
    <source>
        <strain evidence="13">DSM 11792</strain>
    </source>
</reference>
<comment type="similarity">
    <text evidence="3 7">Belongs to the flagella basal body rod proteins family.</text>
</comment>
<dbReference type="Proteomes" id="UP000184196">
    <property type="component" value="Unassembled WGS sequence"/>
</dbReference>
<keyword evidence="13" id="KW-1185">Reference proteome</keyword>
<feature type="domain" description="Flagellar basal-body/hook protein C-terminal" evidence="10">
    <location>
        <begin position="476"/>
        <end position="514"/>
    </location>
</feature>
<dbReference type="PRINTS" id="PR01005">
    <property type="entry name" value="FLGHOOKAP1"/>
</dbReference>
<dbReference type="InterPro" id="IPR002371">
    <property type="entry name" value="FlgK"/>
</dbReference>
<dbReference type="PANTHER" id="PTHR30033:SF1">
    <property type="entry name" value="FLAGELLAR HOOK-ASSOCIATED PROTEIN 1"/>
    <property type="match status" value="1"/>
</dbReference>
<dbReference type="GO" id="GO:0005198">
    <property type="term" value="F:structural molecule activity"/>
    <property type="evidence" value="ECO:0007669"/>
    <property type="project" value="UniProtKB-UniRule"/>
</dbReference>
<dbReference type="GO" id="GO:0009424">
    <property type="term" value="C:bacterial-type flagellum hook"/>
    <property type="evidence" value="ECO:0007669"/>
    <property type="project" value="UniProtKB-UniRule"/>
</dbReference>
<organism evidence="12 13">
    <name type="scientific">Desulfofundulus australicus DSM 11792</name>
    <dbReference type="NCBI Taxonomy" id="1121425"/>
    <lineage>
        <taxon>Bacteria</taxon>
        <taxon>Bacillati</taxon>
        <taxon>Bacillota</taxon>
        <taxon>Clostridia</taxon>
        <taxon>Eubacteriales</taxon>
        <taxon>Peptococcaceae</taxon>
        <taxon>Desulfofundulus</taxon>
    </lineage>
</organism>
<keyword evidence="12" id="KW-0966">Cell projection</keyword>
<keyword evidence="5 7" id="KW-0964">Secreted</keyword>
<proteinExistence type="inferred from homology"/>
<accession>A0A1M4VNM4</accession>
<evidence type="ECO:0000256" key="2">
    <source>
        <dbReference type="ARBA" id="ARBA00004613"/>
    </source>
</evidence>
<sequence length="517" mass="56024">MPGTFFGLEIARRGLQVHRTAMDITGHNVANASTPGYTRQEAVITATGPYANPTLGSRLLPGQLGTGVEATMVRRIKNEYLDTQARDSISSRDFWQVQEDLFARIEAVFAEPGASGIASTLTKFFNTWQDLNNTPQDPGVKAAVAETGDELATMMREAYQQLGDIAESILKIEQDGSSINVTGGQLKDQVDTVNEILRQIRELTEAIKRVYAQGNQPNDLLDKRDLLLDRLAEYGPVSVTHLTEGGRPTGEIALTFFGEDVRAAGVTVELVPEVETPPGEIKEVKLRIGSEEVFLTNYPANLPKAGSLAGLEETRARIDGYTDEADNKVEGYRDKLENLAGALKDTIYQALNHGHDDVPNNDIPDKIDFFTGSLAGGNFAVDPDIMKDPTKIDGTNALYVARLATIGMDGTKDFELGKGASGNPVKVDLANLGGATFSEYFHALLADIGARSGSASDMAGSRRAVAEQVESLRQSVSGVNLDEELSRLIQYQYGYQASARVLATINEMLDYLINRTG</sequence>
<evidence type="ECO:0000259" key="9">
    <source>
        <dbReference type="Pfam" id="PF00460"/>
    </source>
</evidence>
<dbReference type="Pfam" id="PF22638">
    <property type="entry name" value="FlgK_D1"/>
    <property type="match status" value="1"/>
</dbReference>
<dbReference type="PANTHER" id="PTHR30033">
    <property type="entry name" value="FLAGELLAR HOOK-ASSOCIATED PROTEIN 1"/>
    <property type="match status" value="1"/>
</dbReference>
<dbReference type="AlphaFoldDB" id="A0A1M4VNM4"/>
<dbReference type="Pfam" id="PF06429">
    <property type="entry name" value="Flg_bbr_C"/>
    <property type="match status" value="1"/>
</dbReference>
<evidence type="ECO:0000256" key="4">
    <source>
        <dbReference type="ARBA" id="ARBA00016244"/>
    </source>
</evidence>
<feature type="domain" description="Flagellar basal body rod protein N-terminal" evidence="9">
    <location>
        <begin position="8"/>
        <end position="38"/>
    </location>
</feature>
<evidence type="ECO:0000256" key="6">
    <source>
        <dbReference type="ARBA" id="ARBA00023143"/>
    </source>
</evidence>
<dbReference type="EMBL" id="FQUW01000008">
    <property type="protein sequence ID" value="SHE70559.1"/>
    <property type="molecule type" value="Genomic_DNA"/>
</dbReference>
<evidence type="ECO:0000256" key="1">
    <source>
        <dbReference type="ARBA" id="ARBA00004365"/>
    </source>
</evidence>